<accession>A0A6M0JRZ4</accession>
<reference evidence="2 4" key="1">
    <citation type="journal article" date="2001" name="Nature">
        <title>Genome sequence of enterohaemorrhagic Escherichia coli O157:H7.</title>
        <authorList>
            <person name="Perna N.T."/>
            <person name="Plunkett G.III."/>
            <person name="Burland V."/>
            <person name="Mau B."/>
            <person name="Glasner J.D."/>
            <person name="Rose D.J."/>
            <person name="Mayhew G.F."/>
            <person name="Evans P.S."/>
            <person name="Gregor J."/>
            <person name="Kirkpatrick H.A."/>
            <person name="Posfai G."/>
            <person name="Hackett J."/>
            <person name="Klink S."/>
            <person name="Boutin A."/>
            <person name="Shao Y."/>
            <person name="Miller L."/>
            <person name="Grotbeck E.J."/>
            <person name="Davis N.W."/>
            <person name="Lim A."/>
            <person name="Dimalanta E."/>
            <person name="Potamousis K."/>
            <person name="Apodaca J."/>
            <person name="Anantharaman T.S."/>
            <person name="Lin J."/>
            <person name="Yen G."/>
            <person name="Schwartz D.C."/>
            <person name="Welch R.A."/>
            <person name="Blattner F.R."/>
        </authorList>
    </citation>
    <scope>NUCLEOTIDE SEQUENCE [LARGE SCALE GENOMIC DNA]</scope>
    <source>
        <strain evidence="2">EDL933</strain>
        <strain evidence="4">O157:H7 / EDL933 / ATCC 700927 / EHEC</strain>
    </source>
</reference>
<dbReference type="EMBL" id="AE005174">
    <property type="protein sequence ID" value="AAG55122.1"/>
    <property type="molecule type" value="Genomic_DNA"/>
</dbReference>
<dbReference type="RefSeq" id="WP_001303853.1">
    <property type="nucleotide sequence ID" value="NZ_MWVK01000056.1"/>
</dbReference>
<feature type="compositionally biased region" description="Basic and acidic residues" evidence="1">
    <location>
        <begin position="107"/>
        <end position="120"/>
    </location>
</feature>
<sequence>MYRAWLKQAVASGVIRLPRDLDRSSLYTAVYSGPVMPWIDPVKEAEAWKIQIRGGAATESDWVRAGGRNPDDVKRRRKAEIDENRKLDLVFDTDPASDKGGSSAATKRQEPQHTDDQSEE</sequence>
<feature type="compositionally biased region" description="Basic and acidic residues" evidence="1">
    <location>
        <begin position="69"/>
        <end position="89"/>
    </location>
</feature>
<dbReference type="PIR" id="D90732">
    <property type="entry name" value="D90732"/>
</dbReference>
<dbReference type="AlphaFoldDB" id="A0A6M0JRZ4"/>
<name>A0A6M0JRZ4_ECO57</name>
<dbReference type="PIR" id="F85582">
    <property type="entry name" value="F85582"/>
</dbReference>
<feature type="region of interest" description="Disordered" evidence="1">
    <location>
        <begin position="59"/>
        <end position="120"/>
    </location>
</feature>
<proteinExistence type="predicted"/>
<evidence type="ECO:0000313" key="4">
    <source>
        <dbReference type="Proteomes" id="UP000002519"/>
    </source>
</evidence>
<dbReference type="KEGG" id="ece:Z0966"/>
<dbReference type="PATRIC" id="fig|83334.175.peg.4365"/>
<evidence type="ECO:0000256" key="1">
    <source>
        <dbReference type="SAM" id="MobiDB-lite"/>
    </source>
</evidence>
<evidence type="ECO:0000313" key="2">
    <source>
        <dbReference type="EMBL" id="AAG55122.1"/>
    </source>
</evidence>
<reference evidence="3 5" key="2">
    <citation type="submission" date="2016-10" db="EMBL/GenBank/DDBJ databases">
        <title>E. coli O157:H7 PA20.</title>
        <authorList>
            <person name="Uhlich G.A."/>
            <person name="Chen C.-Y."/>
            <person name="Paoli G."/>
        </authorList>
    </citation>
    <scope>NUCLEOTIDE SEQUENCE [LARGE SCALE GENOMIC DNA]</scope>
    <source>
        <strain evidence="3 5">PA20</strain>
    </source>
</reference>
<protein>
    <submittedName>
        <fullName evidence="3">Phage portal protein</fullName>
    </submittedName>
</protein>
<dbReference type="Proteomes" id="UP000002519">
    <property type="component" value="Chromosome"/>
</dbReference>
<organism evidence="2 4">
    <name type="scientific">Escherichia coli O157:H7</name>
    <dbReference type="NCBI Taxonomy" id="83334"/>
    <lineage>
        <taxon>Bacteria</taxon>
        <taxon>Pseudomonadati</taxon>
        <taxon>Pseudomonadota</taxon>
        <taxon>Gammaproteobacteria</taxon>
        <taxon>Enterobacterales</taxon>
        <taxon>Enterobacteriaceae</taxon>
        <taxon>Escherichia</taxon>
    </lineage>
</organism>
<dbReference type="Proteomes" id="UP000177471">
    <property type="component" value="Chromosome"/>
</dbReference>
<evidence type="ECO:0000313" key="3">
    <source>
        <dbReference type="EMBL" id="APA43497.1"/>
    </source>
</evidence>
<gene>
    <name evidence="2" type="ordered locus">Z0966</name>
    <name evidence="3" type="ORF">AU473_22515</name>
</gene>
<dbReference type="EMBL" id="CP017669">
    <property type="protein sequence ID" value="APA43497.1"/>
    <property type="molecule type" value="Genomic_DNA"/>
</dbReference>
<evidence type="ECO:0000313" key="5">
    <source>
        <dbReference type="Proteomes" id="UP000177471"/>
    </source>
</evidence>